<keyword evidence="9" id="KW-0289">Folate biosynthesis</keyword>
<sequence length="166" mass="18862">MQETETTAYLLLGTNQGDREHHLESARHAIMRLPGVITGVSGIYETEAWGTVGQSPFLNQAIAFRTSQDPEALLGRLLQIERELGRVRRERWGDRTLDIDIIYYGSRVWHSPTLEIPHPRLHLRNFALYPLAELAPDFLHPVFNKSNAELLRESVDTLRCCLCSAG</sequence>
<evidence type="ECO:0000256" key="3">
    <source>
        <dbReference type="ARBA" id="ARBA00013253"/>
    </source>
</evidence>
<gene>
    <name evidence="14" type="primary">folK</name>
    <name evidence="14" type="ORF">GCM10023091_33040</name>
</gene>
<dbReference type="Gene3D" id="3.30.70.560">
    <property type="entry name" value="7,8-Dihydro-6-hydroxymethylpterin-pyrophosphokinase HPPK"/>
    <property type="match status" value="1"/>
</dbReference>
<evidence type="ECO:0000256" key="10">
    <source>
        <dbReference type="ARBA" id="ARBA00029409"/>
    </source>
</evidence>
<evidence type="ECO:0000256" key="4">
    <source>
        <dbReference type="ARBA" id="ARBA00016218"/>
    </source>
</evidence>
<evidence type="ECO:0000256" key="5">
    <source>
        <dbReference type="ARBA" id="ARBA00022679"/>
    </source>
</evidence>
<keyword evidence="8" id="KW-0067">ATP-binding</keyword>
<dbReference type="EMBL" id="BAABEY010000030">
    <property type="protein sequence ID" value="GAA4443828.1"/>
    <property type="molecule type" value="Genomic_DNA"/>
</dbReference>
<dbReference type="SUPFAM" id="SSF55083">
    <property type="entry name" value="6-hydroxymethyl-7,8-dihydropterin pyrophosphokinase, HPPK"/>
    <property type="match status" value="1"/>
</dbReference>
<evidence type="ECO:0000256" key="2">
    <source>
        <dbReference type="ARBA" id="ARBA00005810"/>
    </source>
</evidence>
<evidence type="ECO:0000256" key="6">
    <source>
        <dbReference type="ARBA" id="ARBA00022741"/>
    </source>
</evidence>
<dbReference type="InterPro" id="IPR000550">
    <property type="entry name" value="Hppk"/>
</dbReference>
<dbReference type="EC" id="2.7.6.3" evidence="3"/>
<keyword evidence="15" id="KW-1185">Reference proteome</keyword>
<keyword evidence="7" id="KW-0418">Kinase</keyword>
<evidence type="ECO:0000259" key="13">
    <source>
        <dbReference type="Pfam" id="PF01288"/>
    </source>
</evidence>
<accession>A0ABP8M3G4</accession>
<dbReference type="RefSeq" id="WP_345031215.1">
    <property type="nucleotide sequence ID" value="NZ_BAABEY010000030.1"/>
</dbReference>
<comment type="pathway">
    <text evidence="1">Cofactor biosynthesis; tetrahydrofolate biosynthesis; 2-amino-4-hydroxy-6-hydroxymethyl-7,8-dihydropteridine diphosphate from 7,8-dihydroneopterin triphosphate: step 4/4.</text>
</comment>
<dbReference type="Proteomes" id="UP001501508">
    <property type="component" value="Unassembled WGS sequence"/>
</dbReference>
<evidence type="ECO:0000256" key="12">
    <source>
        <dbReference type="ARBA" id="ARBA00033413"/>
    </source>
</evidence>
<comment type="function">
    <text evidence="10">Catalyzes the transfer of pyrophosphate from adenosine triphosphate (ATP) to 6-hydroxymethyl-7,8-dihydropterin, an enzymatic step in folate biosynthesis pathway.</text>
</comment>
<dbReference type="NCBIfam" id="TIGR01498">
    <property type="entry name" value="folK"/>
    <property type="match status" value="1"/>
</dbReference>
<dbReference type="CDD" id="cd00483">
    <property type="entry name" value="HPPK"/>
    <property type="match status" value="1"/>
</dbReference>
<evidence type="ECO:0000256" key="8">
    <source>
        <dbReference type="ARBA" id="ARBA00022840"/>
    </source>
</evidence>
<evidence type="ECO:0000313" key="15">
    <source>
        <dbReference type="Proteomes" id="UP001501508"/>
    </source>
</evidence>
<protein>
    <recommendedName>
        <fullName evidence="4">2-amino-4-hydroxy-6-hydroxymethyldihydropteridine pyrophosphokinase</fullName>
        <ecNumber evidence="3">2.7.6.3</ecNumber>
    </recommendedName>
    <alternativeName>
        <fullName evidence="11">6-hydroxymethyl-7,8-dihydropterin pyrophosphokinase</fullName>
    </alternativeName>
    <alternativeName>
        <fullName evidence="12">7,8-dihydro-6-hydroxymethylpterin-pyrophosphokinase</fullName>
    </alternativeName>
</protein>
<evidence type="ECO:0000256" key="1">
    <source>
        <dbReference type="ARBA" id="ARBA00005051"/>
    </source>
</evidence>
<comment type="caution">
    <text evidence="14">The sequence shown here is derived from an EMBL/GenBank/DDBJ whole genome shotgun (WGS) entry which is preliminary data.</text>
</comment>
<dbReference type="Pfam" id="PF01288">
    <property type="entry name" value="HPPK"/>
    <property type="match status" value="1"/>
</dbReference>
<comment type="similarity">
    <text evidence="2">Belongs to the HPPK family.</text>
</comment>
<evidence type="ECO:0000256" key="7">
    <source>
        <dbReference type="ARBA" id="ARBA00022777"/>
    </source>
</evidence>
<proteinExistence type="inferred from homology"/>
<evidence type="ECO:0000256" key="9">
    <source>
        <dbReference type="ARBA" id="ARBA00022909"/>
    </source>
</evidence>
<name>A0ABP8M3G4_9BACT</name>
<keyword evidence="6" id="KW-0547">Nucleotide-binding</keyword>
<dbReference type="PANTHER" id="PTHR43071:SF1">
    <property type="entry name" value="2-AMINO-4-HYDROXY-6-HYDROXYMETHYLDIHYDROPTERIDINE PYROPHOSPHOKINASE"/>
    <property type="match status" value="1"/>
</dbReference>
<keyword evidence="5" id="KW-0808">Transferase</keyword>
<dbReference type="PANTHER" id="PTHR43071">
    <property type="entry name" value="2-AMINO-4-HYDROXY-6-HYDROXYMETHYLDIHYDROPTERIDINE PYROPHOSPHOKINASE"/>
    <property type="match status" value="1"/>
</dbReference>
<evidence type="ECO:0000313" key="14">
    <source>
        <dbReference type="EMBL" id="GAA4443828.1"/>
    </source>
</evidence>
<evidence type="ECO:0000256" key="11">
    <source>
        <dbReference type="ARBA" id="ARBA00029766"/>
    </source>
</evidence>
<reference evidence="15" key="1">
    <citation type="journal article" date="2019" name="Int. J. Syst. Evol. Microbiol.">
        <title>The Global Catalogue of Microorganisms (GCM) 10K type strain sequencing project: providing services to taxonomists for standard genome sequencing and annotation.</title>
        <authorList>
            <consortium name="The Broad Institute Genomics Platform"/>
            <consortium name="The Broad Institute Genome Sequencing Center for Infectious Disease"/>
            <person name="Wu L."/>
            <person name="Ma J."/>
        </authorList>
    </citation>
    <scope>NUCLEOTIDE SEQUENCE [LARGE SCALE GENOMIC DNA]</scope>
    <source>
        <strain evidence="15">JCM 31920</strain>
    </source>
</reference>
<dbReference type="InterPro" id="IPR035907">
    <property type="entry name" value="Hppk_sf"/>
</dbReference>
<feature type="domain" description="7,8-dihydro-6-hydroxymethylpterin-pyrophosphokinase" evidence="13">
    <location>
        <begin position="9"/>
        <end position="136"/>
    </location>
</feature>
<organism evidence="14 15">
    <name type="scientific">Ravibacter arvi</name>
    <dbReference type="NCBI Taxonomy" id="2051041"/>
    <lineage>
        <taxon>Bacteria</taxon>
        <taxon>Pseudomonadati</taxon>
        <taxon>Bacteroidota</taxon>
        <taxon>Cytophagia</taxon>
        <taxon>Cytophagales</taxon>
        <taxon>Spirosomataceae</taxon>
        <taxon>Ravibacter</taxon>
    </lineage>
</organism>